<proteinExistence type="predicted"/>
<reference evidence="2" key="1">
    <citation type="submission" date="2011-11" db="EMBL/GenBank/DDBJ databases">
        <title>The Genome Sequence of Fusarium oxysporum PHW808.</title>
        <authorList>
            <consortium name="The Broad Institute Genome Sequencing Platform"/>
            <person name="Ma L.-J."/>
            <person name="Gale L.R."/>
            <person name="Schwartz D.C."/>
            <person name="Zhou S."/>
            <person name="Corby-Kistler H."/>
            <person name="Young S.K."/>
            <person name="Zeng Q."/>
            <person name="Gargeya S."/>
            <person name="Fitzgerald M."/>
            <person name="Haas B."/>
            <person name="Abouelleil A."/>
            <person name="Alvarado L."/>
            <person name="Arachchi H.M."/>
            <person name="Berlin A."/>
            <person name="Brown A."/>
            <person name="Chapman S.B."/>
            <person name="Chen Z."/>
            <person name="Dunbar C."/>
            <person name="Freedman E."/>
            <person name="Gearin G."/>
            <person name="Goldberg J."/>
            <person name="Griggs A."/>
            <person name="Gujja S."/>
            <person name="Heiman D."/>
            <person name="Howarth C."/>
            <person name="Larson L."/>
            <person name="Lui A."/>
            <person name="MacDonald P.J.P."/>
            <person name="Montmayeur A."/>
            <person name="Murphy C."/>
            <person name="Neiman D."/>
            <person name="Pearson M."/>
            <person name="Priest M."/>
            <person name="Roberts A."/>
            <person name="Saif S."/>
            <person name="Shea T."/>
            <person name="Shenoy N."/>
            <person name="Sisk P."/>
            <person name="Stolte C."/>
            <person name="Sykes S."/>
            <person name="Wortman J."/>
            <person name="Nusbaum C."/>
            <person name="Birren B."/>
        </authorList>
    </citation>
    <scope>NUCLEOTIDE SEQUENCE [LARGE SCALE GENOMIC DNA]</scope>
    <source>
        <strain evidence="2">54008</strain>
    </source>
</reference>
<accession>X0GJV6</accession>
<dbReference type="Proteomes" id="UP000030676">
    <property type="component" value="Unassembled WGS sequence"/>
</dbReference>
<dbReference type="EMBL" id="KK035033">
    <property type="protein sequence ID" value="EXL63593.1"/>
    <property type="molecule type" value="Genomic_DNA"/>
</dbReference>
<organism evidence="2">
    <name type="scientific">Fusarium oxysporum f. sp. conglutinans race 2 54008</name>
    <dbReference type="NCBI Taxonomy" id="1089457"/>
    <lineage>
        <taxon>Eukaryota</taxon>
        <taxon>Fungi</taxon>
        <taxon>Dikarya</taxon>
        <taxon>Ascomycota</taxon>
        <taxon>Pezizomycotina</taxon>
        <taxon>Sordariomycetes</taxon>
        <taxon>Hypocreomycetidae</taxon>
        <taxon>Hypocreales</taxon>
        <taxon>Nectriaceae</taxon>
        <taxon>Fusarium</taxon>
        <taxon>Fusarium oxysporum species complex</taxon>
    </lineage>
</organism>
<sequence length="94" mass="10822">MALVDLSYPWRPVNNIAWAKLSLYQPVPVYSLLGTPQTVFRYWVRHGTTQKSPILPYLEDIGRFEKGRDHDASTCRNRSQKEANSIDELEEADA</sequence>
<feature type="region of interest" description="Disordered" evidence="1">
    <location>
        <begin position="69"/>
        <end position="94"/>
    </location>
</feature>
<name>X0GJV6_FUSOX</name>
<evidence type="ECO:0000313" key="2">
    <source>
        <dbReference type="EMBL" id="EXL63593.1"/>
    </source>
</evidence>
<dbReference type="HOGENOM" id="CLU_2386250_0_0_1"/>
<dbReference type="AlphaFoldDB" id="X0GJV6"/>
<gene>
    <name evidence="2" type="ORF">FOPG_20133</name>
</gene>
<protein>
    <submittedName>
        <fullName evidence="2">Uncharacterized protein</fullName>
    </submittedName>
</protein>
<evidence type="ECO:0000256" key="1">
    <source>
        <dbReference type="SAM" id="MobiDB-lite"/>
    </source>
</evidence>
<feature type="compositionally biased region" description="Acidic residues" evidence="1">
    <location>
        <begin position="85"/>
        <end position="94"/>
    </location>
</feature>
<reference evidence="2" key="2">
    <citation type="submission" date="2014-03" db="EMBL/GenBank/DDBJ databases">
        <title>The Genome Annotation of Fusarium oxysporum PHW808.</title>
        <authorList>
            <consortium name="The Broad Institute Genomics Platform"/>
            <person name="Ma L.-J."/>
            <person name="Corby-Kistler H."/>
            <person name="Broz K."/>
            <person name="Gale L.R."/>
            <person name="Jonkers W."/>
            <person name="O'Donnell K."/>
            <person name="Ploetz R."/>
            <person name="Steinberg C."/>
            <person name="Schwartz D.C."/>
            <person name="VanEtten H."/>
            <person name="Zhou S."/>
            <person name="Young S.K."/>
            <person name="Zeng Q."/>
            <person name="Gargeya S."/>
            <person name="Fitzgerald M."/>
            <person name="Abouelleil A."/>
            <person name="Alvarado L."/>
            <person name="Chapman S.B."/>
            <person name="Gainer-Dewar J."/>
            <person name="Goldberg J."/>
            <person name="Griggs A."/>
            <person name="Gujja S."/>
            <person name="Hansen M."/>
            <person name="Howarth C."/>
            <person name="Imamovic A."/>
            <person name="Ireland A."/>
            <person name="Larimer J."/>
            <person name="McCowan C."/>
            <person name="Murphy C."/>
            <person name="Pearson M."/>
            <person name="Poon T.W."/>
            <person name="Priest M."/>
            <person name="Roberts A."/>
            <person name="Saif S."/>
            <person name="Shea T."/>
            <person name="Sykes S."/>
            <person name="Wortman J."/>
            <person name="Nusbaum C."/>
            <person name="Birren B."/>
        </authorList>
    </citation>
    <scope>NUCLEOTIDE SEQUENCE</scope>
    <source>
        <strain evidence="2">54008</strain>
    </source>
</reference>